<evidence type="ECO:0000313" key="1">
    <source>
        <dbReference type="EMBL" id="KAK9876339.1"/>
    </source>
</evidence>
<comment type="caution">
    <text evidence="1">The sequence shown here is derived from an EMBL/GenBank/DDBJ whole genome shotgun (WGS) entry which is preliminary data.</text>
</comment>
<sequence>MEEHIPQEEIPAPNYVVSLKSKKGRYSNEKSHFPKRKLKRRREVPKPKIPPIIIRESDDWMSLSEKLSTKRIGFTKASTIKDGIKVFPSTSMDYRNLIGFPNTSD</sequence>
<reference evidence="1 2" key="1">
    <citation type="submission" date="2023-03" db="EMBL/GenBank/DDBJ databases">
        <title>Genome insight into feeding habits of ladybird beetles.</title>
        <authorList>
            <person name="Li H.-S."/>
            <person name="Huang Y.-H."/>
            <person name="Pang H."/>
        </authorList>
    </citation>
    <scope>NUCLEOTIDE SEQUENCE [LARGE SCALE GENOMIC DNA]</scope>
    <source>
        <strain evidence="1">SYSU_2023b</strain>
        <tissue evidence="1">Whole body</tissue>
    </source>
</reference>
<keyword evidence="2" id="KW-1185">Reference proteome</keyword>
<gene>
    <name evidence="1" type="ORF">WA026_012648</name>
</gene>
<evidence type="ECO:0000313" key="2">
    <source>
        <dbReference type="Proteomes" id="UP001431783"/>
    </source>
</evidence>
<name>A0AAW1U6P7_9CUCU</name>
<accession>A0AAW1U6P7</accession>
<dbReference type="AlphaFoldDB" id="A0AAW1U6P7"/>
<organism evidence="1 2">
    <name type="scientific">Henosepilachna vigintioctopunctata</name>
    <dbReference type="NCBI Taxonomy" id="420089"/>
    <lineage>
        <taxon>Eukaryota</taxon>
        <taxon>Metazoa</taxon>
        <taxon>Ecdysozoa</taxon>
        <taxon>Arthropoda</taxon>
        <taxon>Hexapoda</taxon>
        <taxon>Insecta</taxon>
        <taxon>Pterygota</taxon>
        <taxon>Neoptera</taxon>
        <taxon>Endopterygota</taxon>
        <taxon>Coleoptera</taxon>
        <taxon>Polyphaga</taxon>
        <taxon>Cucujiformia</taxon>
        <taxon>Coccinelloidea</taxon>
        <taxon>Coccinellidae</taxon>
        <taxon>Epilachninae</taxon>
        <taxon>Epilachnini</taxon>
        <taxon>Henosepilachna</taxon>
    </lineage>
</organism>
<protein>
    <submittedName>
        <fullName evidence="1">Uncharacterized protein</fullName>
    </submittedName>
</protein>
<dbReference type="EMBL" id="JARQZJ010000036">
    <property type="protein sequence ID" value="KAK9876339.1"/>
    <property type="molecule type" value="Genomic_DNA"/>
</dbReference>
<dbReference type="Proteomes" id="UP001431783">
    <property type="component" value="Unassembled WGS sequence"/>
</dbReference>
<proteinExistence type="predicted"/>